<dbReference type="InterPro" id="IPR020472">
    <property type="entry name" value="WD40_PAC1"/>
</dbReference>
<dbReference type="OrthoDB" id="2682234at2759"/>
<accession>A0A0C9TUJ7</accession>
<dbReference type="HOGENOM" id="CLU_000288_57_33_1"/>
<feature type="region of interest" description="Disordered" evidence="4">
    <location>
        <begin position="1"/>
        <end position="26"/>
    </location>
</feature>
<dbReference type="SUPFAM" id="SSF50978">
    <property type="entry name" value="WD40 repeat-like"/>
    <property type="match status" value="2"/>
</dbReference>
<dbReference type="PROSITE" id="PS50294">
    <property type="entry name" value="WD_REPEATS_REGION"/>
    <property type="match status" value="4"/>
</dbReference>
<dbReference type="GO" id="GO:1990234">
    <property type="term" value="C:transferase complex"/>
    <property type="evidence" value="ECO:0007669"/>
    <property type="project" value="UniProtKB-ARBA"/>
</dbReference>
<dbReference type="InterPro" id="IPR001680">
    <property type="entry name" value="WD40_rpt"/>
</dbReference>
<sequence>MLASSRSLSERASTRVPSVDSATSSGLVASGVPVQSFEGHERVARCICFYPDEKKLVSGWSDNTLRIIWDRRVGAVEELRGHTDTVWDVDVSRDGRMFVTTVFPEFPLLGDRVPPLWVLHGHKDSIASLAFLPDGSAVLSGSYDGSVRAWTVEDGREVGTVMKEAGGVVAITASSDGQWIATGGQANAITLWDAATHRKVVELKEHSKCVRSLAFSSDSTRAVSGSDDGTVIVWSMTTGNRLVGSPLKGHTNWVQCITFSPDGNNIASCDARDIRIWNSYSGALVIAPIEVDAVSLAWTPHITRLIAGCLNGAIKFIDSLTGLLPAECDGHDGVVISIAVSPNGKFIASGSWDHRIRLWDVATCTQIGPTLRFYDDVNCVAISPDGSLLAGGGDDNVVRIWTLSSILPPYFLENMPTSNGAVCVHFHLSTNLC</sequence>
<reference evidence="6" key="2">
    <citation type="submission" date="2015-01" db="EMBL/GenBank/DDBJ databases">
        <title>Evolutionary Origins and Diversification of the Mycorrhizal Mutualists.</title>
        <authorList>
            <consortium name="DOE Joint Genome Institute"/>
            <consortium name="Mycorrhizal Genomics Consortium"/>
            <person name="Kohler A."/>
            <person name="Kuo A."/>
            <person name="Nagy L.G."/>
            <person name="Floudas D."/>
            <person name="Copeland A."/>
            <person name="Barry K.W."/>
            <person name="Cichocki N."/>
            <person name="Veneault-Fourrey C."/>
            <person name="LaButti K."/>
            <person name="Lindquist E.A."/>
            <person name="Lipzen A."/>
            <person name="Lundell T."/>
            <person name="Morin E."/>
            <person name="Murat C."/>
            <person name="Riley R."/>
            <person name="Ohm R."/>
            <person name="Sun H."/>
            <person name="Tunlid A."/>
            <person name="Henrissat B."/>
            <person name="Grigoriev I.V."/>
            <person name="Hibbett D.S."/>
            <person name="Martin F."/>
        </authorList>
    </citation>
    <scope>NUCLEOTIDE SEQUENCE [LARGE SCALE GENOMIC DNA]</scope>
    <source>
        <strain evidence="6">ATCC 200175</strain>
    </source>
</reference>
<evidence type="ECO:0008006" key="7">
    <source>
        <dbReference type="Google" id="ProtNLM"/>
    </source>
</evidence>
<feature type="repeat" description="WD" evidence="3">
    <location>
        <begin position="161"/>
        <end position="202"/>
    </location>
</feature>
<feature type="repeat" description="WD" evidence="3">
    <location>
        <begin position="37"/>
        <end position="67"/>
    </location>
</feature>
<evidence type="ECO:0000313" key="6">
    <source>
        <dbReference type="Proteomes" id="UP000053647"/>
    </source>
</evidence>
<dbReference type="PROSITE" id="PS00678">
    <property type="entry name" value="WD_REPEATS_1"/>
    <property type="match status" value="1"/>
</dbReference>
<reference evidence="5 6" key="1">
    <citation type="submission" date="2014-06" db="EMBL/GenBank/DDBJ databases">
        <authorList>
            <consortium name="DOE Joint Genome Institute"/>
            <person name="Kuo A."/>
            <person name="Kohler A."/>
            <person name="Nagy L.G."/>
            <person name="Floudas D."/>
            <person name="Copeland A."/>
            <person name="Barry K.W."/>
            <person name="Cichocki N."/>
            <person name="Veneault-Fourrey C."/>
            <person name="LaButti K."/>
            <person name="Lindquist E.A."/>
            <person name="Lipzen A."/>
            <person name="Lundell T."/>
            <person name="Morin E."/>
            <person name="Murat C."/>
            <person name="Sun H."/>
            <person name="Tunlid A."/>
            <person name="Henrissat B."/>
            <person name="Grigoriev I.V."/>
            <person name="Hibbett D.S."/>
            <person name="Martin F."/>
            <person name="Nordberg H.P."/>
            <person name="Cantor M.N."/>
            <person name="Hua S.X."/>
        </authorList>
    </citation>
    <scope>NUCLEOTIDE SEQUENCE [LARGE SCALE GENOMIC DNA]</scope>
    <source>
        <strain evidence="5 6">ATCC 200175</strain>
    </source>
</reference>
<dbReference type="AlphaFoldDB" id="A0A0C9TUJ7"/>
<evidence type="ECO:0000256" key="4">
    <source>
        <dbReference type="SAM" id="MobiDB-lite"/>
    </source>
</evidence>
<proteinExistence type="predicted"/>
<dbReference type="PANTHER" id="PTHR22847:SF637">
    <property type="entry name" value="WD REPEAT DOMAIN 5B"/>
    <property type="match status" value="1"/>
</dbReference>
<feature type="repeat" description="WD" evidence="3">
    <location>
        <begin position="247"/>
        <end position="287"/>
    </location>
</feature>
<protein>
    <recommendedName>
        <fullName evidence="7">WD40 repeat-like protein</fullName>
    </recommendedName>
</protein>
<feature type="repeat" description="WD" evidence="3">
    <location>
        <begin position="203"/>
        <end position="244"/>
    </location>
</feature>
<organism evidence="5 6">
    <name type="scientific">Paxillus involutus ATCC 200175</name>
    <dbReference type="NCBI Taxonomy" id="664439"/>
    <lineage>
        <taxon>Eukaryota</taxon>
        <taxon>Fungi</taxon>
        <taxon>Dikarya</taxon>
        <taxon>Basidiomycota</taxon>
        <taxon>Agaricomycotina</taxon>
        <taxon>Agaricomycetes</taxon>
        <taxon>Agaricomycetidae</taxon>
        <taxon>Boletales</taxon>
        <taxon>Paxilineae</taxon>
        <taxon>Paxillaceae</taxon>
        <taxon>Paxillus</taxon>
    </lineage>
</organism>
<evidence type="ECO:0000256" key="1">
    <source>
        <dbReference type="ARBA" id="ARBA00022574"/>
    </source>
</evidence>
<dbReference type="CDD" id="cd00200">
    <property type="entry name" value="WD40"/>
    <property type="match status" value="1"/>
</dbReference>
<evidence type="ECO:0000256" key="3">
    <source>
        <dbReference type="PROSITE-ProRule" id="PRU00221"/>
    </source>
</evidence>
<name>A0A0C9TUJ7_PAXIN</name>
<dbReference type="InterPro" id="IPR019775">
    <property type="entry name" value="WD40_repeat_CS"/>
</dbReference>
<keyword evidence="6" id="KW-1185">Reference proteome</keyword>
<dbReference type="Proteomes" id="UP000053647">
    <property type="component" value="Unassembled WGS sequence"/>
</dbReference>
<evidence type="ECO:0000313" key="5">
    <source>
        <dbReference type="EMBL" id="KIJ10931.1"/>
    </source>
</evidence>
<feature type="repeat" description="WD" evidence="3">
    <location>
        <begin position="119"/>
        <end position="160"/>
    </location>
</feature>
<feature type="repeat" description="WD" evidence="3">
    <location>
        <begin position="328"/>
        <end position="363"/>
    </location>
</feature>
<dbReference type="InterPro" id="IPR036322">
    <property type="entry name" value="WD40_repeat_dom_sf"/>
</dbReference>
<evidence type="ECO:0000256" key="2">
    <source>
        <dbReference type="ARBA" id="ARBA00022737"/>
    </source>
</evidence>
<keyword evidence="1 3" id="KW-0853">WD repeat</keyword>
<feature type="repeat" description="WD" evidence="3">
    <location>
        <begin position="377"/>
        <end position="405"/>
    </location>
</feature>
<dbReference type="Pfam" id="PF00400">
    <property type="entry name" value="WD40"/>
    <property type="match status" value="8"/>
</dbReference>
<dbReference type="EMBL" id="KN819392">
    <property type="protein sequence ID" value="KIJ10931.1"/>
    <property type="molecule type" value="Genomic_DNA"/>
</dbReference>
<keyword evidence="2" id="KW-0677">Repeat</keyword>
<dbReference type="SMART" id="SM00320">
    <property type="entry name" value="WD40"/>
    <property type="match status" value="9"/>
</dbReference>
<gene>
    <name evidence="5" type="ORF">PAXINDRAFT_85334</name>
</gene>
<dbReference type="PROSITE" id="PS50082">
    <property type="entry name" value="WD_REPEATS_2"/>
    <property type="match status" value="7"/>
</dbReference>
<dbReference type="InterPro" id="IPR015943">
    <property type="entry name" value="WD40/YVTN_repeat-like_dom_sf"/>
</dbReference>
<dbReference type="PRINTS" id="PR00320">
    <property type="entry name" value="GPROTEINBRPT"/>
</dbReference>
<dbReference type="Gene3D" id="2.130.10.10">
    <property type="entry name" value="YVTN repeat-like/Quinoprotein amine dehydrogenase"/>
    <property type="match status" value="3"/>
</dbReference>
<dbReference type="PANTHER" id="PTHR22847">
    <property type="entry name" value="WD40 REPEAT PROTEIN"/>
    <property type="match status" value="1"/>
</dbReference>